<dbReference type="InterPro" id="IPR009072">
    <property type="entry name" value="Histone-fold"/>
</dbReference>
<dbReference type="PANTHER" id="PTHR46469:SF1">
    <property type="entry name" value="TRANSCRIPTION INITIATION FACTOR TFIID SUBUNIT 8"/>
    <property type="match status" value="1"/>
</dbReference>
<dbReference type="GO" id="GO:0005669">
    <property type="term" value="C:transcription factor TFIID complex"/>
    <property type="evidence" value="ECO:0007669"/>
    <property type="project" value="InterPro"/>
</dbReference>
<feature type="domain" description="Transcription factor TFIID subunit 8 C-terminal" evidence="9">
    <location>
        <begin position="190"/>
        <end position="238"/>
    </location>
</feature>
<reference evidence="10" key="1">
    <citation type="journal article" date="2020" name="Stud. Mycol.">
        <title>101 Dothideomycetes genomes: a test case for predicting lifestyles and emergence of pathogens.</title>
        <authorList>
            <person name="Haridas S."/>
            <person name="Albert R."/>
            <person name="Binder M."/>
            <person name="Bloem J."/>
            <person name="Labutti K."/>
            <person name="Salamov A."/>
            <person name="Andreopoulos B."/>
            <person name="Baker S."/>
            <person name="Barry K."/>
            <person name="Bills G."/>
            <person name="Bluhm B."/>
            <person name="Cannon C."/>
            <person name="Castanera R."/>
            <person name="Culley D."/>
            <person name="Daum C."/>
            <person name="Ezra D."/>
            <person name="Gonzalez J."/>
            <person name="Henrissat B."/>
            <person name="Kuo A."/>
            <person name="Liang C."/>
            <person name="Lipzen A."/>
            <person name="Lutzoni F."/>
            <person name="Magnuson J."/>
            <person name="Mondo S."/>
            <person name="Nolan M."/>
            <person name="Ohm R."/>
            <person name="Pangilinan J."/>
            <person name="Park H.-J."/>
            <person name="Ramirez L."/>
            <person name="Alfaro M."/>
            <person name="Sun H."/>
            <person name="Tritt A."/>
            <person name="Yoshinaga Y."/>
            <person name="Zwiers L.-H."/>
            <person name="Turgeon B."/>
            <person name="Goodwin S."/>
            <person name="Spatafora J."/>
            <person name="Crous P."/>
            <person name="Grigoriev I."/>
        </authorList>
    </citation>
    <scope>NUCLEOTIDE SEQUENCE</scope>
    <source>
        <strain evidence="10">CBS 269.34</strain>
    </source>
</reference>
<dbReference type="CDD" id="cd00076">
    <property type="entry name" value="HFD_SF"/>
    <property type="match status" value="1"/>
</dbReference>
<dbReference type="PANTHER" id="PTHR46469">
    <property type="entry name" value="TRANSCRIPTION INITIATION FACTOR TFIID SUBUNIT 8"/>
    <property type="match status" value="1"/>
</dbReference>
<evidence type="ECO:0000256" key="3">
    <source>
        <dbReference type="ARBA" id="ARBA00017307"/>
    </source>
</evidence>
<evidence type="ECO:0000256" key="1">
    <source>
        <dbReference type="ARBA" id="ARBA00004123"/>
    </source>
</evidence>
<keyword evidence="4" id="KW-0805">Transcription regulation</keyword>
<keyword evidence="5" id="KW-0804">Transcription</keyword>
<dbReference type="Gene3D" id="1.10.20.10">
    <property type="entry name" value="Histone, subunit A"/>
    <property type="match status" value="1"/>
</dbReference>
<evidence type="ECO:0000256" key="7">
    <source>
        <dbReference type="SAM" id="MobiDB-lite"/>
    </source>
</evidence>
<dbReference type="GO" id="GO:0046982">
    <property type="term" value="F:protein heterodimerization activity"/>
    <property type="evidence" value="ECO:0007669"/>
    <property type="project" value="InterPro"/>
</dbReference>
<evidence type="ECO:0000256" key="6">
    <source>
        <dbReference type="ARBA" id="ARBA00023242"/>
    </source>
</evidence>
<dbReference type="AlphaFoldDB" id="A0A6A6QM74"/>
<accession>A0A6A6QM74</accession>
<feature type="region of interest" description="Disordered" evidence="7">
    <location>
        <begin position="1"/>
        <end position="34"/>
    </location>
</feature>
<dbReference type="InterPro" id="IPR037818">
    <property type="entry name" value="TAF8"/>
</dbReference>
<evidence type="ECO:0000256" key="2">
    <source>
        <dbReference type="ARBA" id="ARBA00008767"/>
    </source>
</evidence>
<evidence type="ECO:0000256" key="4">
    <source>
        <dbReference type="ARBA" id="ARBA00023015"/>
    </source>
</evidence>
<evidence type="ECO:0000259" key="8">
    <source>
        <dbReference type="Pfam" id="PF07524"/>
    </source>
</evidence>
<dbReference type="CDD" id="cd08049">
    <property type="entry name" value="TAF8"/>
    <property type="match status" value="1"/>
</dbReference>
<dbReference type="Pfam" id="PF07524">
    <property type="entry name" value="Bromo_TP"/>
    <property type="match status" value="1"/>
</dbReference>
<dbReference type="GO" id="GO:0006367">
    <property type="term" value="P:transcription initiation at RNA polymerase II promoter"/>
    <property type="evidence" value="ECO:0007669"/>
    <property type="project" value="TreeGrafter"/>
</dbReference>
<evidence type="ECO:0000313" key="11">
    <source>
        <dbReference type="Proteomes" id="UP000799750"/>
    </source>
</evidence>
<dbReference type="EMBL" id="MU004192">
    <property type="protein sequence ID" value="KAF2493224.1"/>
    <property type="molecule type" value="Genomic_DNA"/>
</dbReference>
<sequence length="330" mass="37143">MAGIRTQAADQHHAHPAMNSKRPRPADDADDNVLPAGKRTKIIHHKLRHTQPSHVDPMLAIQDEVFFQSQLLRAIAIQLGAAGFDSATPSAMEGLRAQTEEFIRQFLRSVKQSMESCRRSDAIPQDFIHALTHAGITPADLIAHLDQPFPAAVVQPPIPAPEPQEPAPPDLEGMLGPELSGAKEKQARKWIPKHFPNFPSKHTYTSTPVFSERIKDPGKIREHSIQEGILAEKALRKLMAAEKMGAQKKGAKQRQGTQRQRSDEMWLEAMKVLQEDEDNAARNTRNEEFDDFSGVRETQFESQKSTRKEIFEGMQVNYDKKFWRKAAAKT</sequence>
<dbReference type="InterPro" id="IPR019473">
    <property type="entry name" value="TFIID_su8_C"/>
</dbReference>
<evidence type="ECO:0000259" key="9">
    <source>
        <dbReference type="Pfam" id="PF10406"/>
    </source>
</evidence>
<proteinExistence type="inferred from homology"/>
<comment type="subcellular location">
    <subcellularLocation>
        <location evidence="1">Nucleus</location>
    </subcellularLocation>
</comment>
<dbReference type="Proteomes" id="UP000799750">
    <property type="component" value="Unassembled WGS sequence"/>
</dbReference>
<gene>
    <name evidence="10" type="ORF">BU16DRAFT_528548</name>
</gene>
<dbReference type="InterPro" id="IPR006565">
    <property type="entry name" value="BTP"/>
</dbReference>
<evidence type="ECO:0000313" key="10">
    <source>
        <dbReference type="EMBL" id="KAF2493224.1"/>
    </source>
</evidence>
<dbReference type="OrthoDB" id="2193813at2759"/>
<keyword evidence="6" id="KW-0539">Nucleus</keyword>
<organism evidence="10 11">
    <name type="scientific">Lophium mytilinum</name>
    <dbReference type="NCBI Taxonomy" id="390894"/>
    <lineage>
        <taxon>Eukaryota</taxon>
        <taxon>Fungi</taxon>
        <taxon>Dikarya</taxon>
        <taxon>Ascomycota</taxon>
        <taxon>Pezizomycotina</taxon>
        <taxon>Dothideomycetes</taxon>
        <taxon>Pleosporomycetidae</taxon>
        <taxon>Mytilinidiales</taxon>
        <taxon>Mytilinidiaceae</taxon>
        <taxon>Lophium</taxon>
    </lineage>
</organism>
<keyword evidence="11" id="KW-1185">Reference proteome</keyword>
<protein>
    <recommendedName>
        <fullName evidence="3">Transcription initiation factor TFIID subunit 8</fullName>
    </recommendedName>
</protein>
<evidence type="ECO:0000256" key="5">
    <source>
        <dbReference type="ARBA" id="ARBA00023163"/>
    </source>
</evidence>
<name>A0A6A6QM74_9PEZI</name>
<comment type="similarity">
    <text evidence="2">Belongs to the TAF8 family.</text>
</comment>
<feature type="region of interest" description="Disordered" evidence="7">
    <location>
        <begin position="275"/>
        <end position="306"/>
    </location>
</feature>
<dbReference type="Pfam" id="PF10406">
    <property type="entry name" value="TAF8_C"/>
    <property type="match status" value="1"/>
</dbReference>
<feature type="domain" description="Bromodomain associated" evidence="8">
    <location>
        <begin position="67"/>
        <end position="136"/>
    </location>
</feature>